<protein>
    <submittedName>
        <fullName evidence="5">Ribosomal RNA large subunit methyltransferase K</fullName>
    </submittedName>
</protein>
<keyword evidence="2 5" id="KW-0808">Transferase</keyword>
<dbReference type="PANTHER" id="PTHR43042:SF3">
    <property type="entry name" value="RIBOSOMAL RNA LARGE SUBUNIT METHYLTRANSFERASE YWBD-RELATED"/>
    <property type="match status" value="1"/>
</dbReference>
<keyword evidence="6" id="KW-1185">Reference proteome</keyword>
<dbReference type="RefSeq" id="WP_155305493.1">
    <property type="nucleotide sequence ID" value="NZ_AP021875.1"/>
</dbReference>
<dbReference type="AlphaFoldDB" id="A0A5K7Z3U7"/>
<feature type="domain" description="S-adenosylmethionine-dependent methyltransferase" evidence="4">
    <location>
        <begin position="124"/>
        <end position="301"/>
    </location>
</feature>
<dbReference type="SUPFAM" id="SSF53335">
    <property type="entry name" value="S-adenosyl-L-methionine-dependent methyltransferases"/>
    <property type="match status" value="1"/>
</dbReference>
<dbReference type="OrthoDB" id="9805492at2"/>
<dbReference type="CDD" id="cd02440">
    <property type="entry name" value="AdoMet_MTases"/>
    <property type="match status" value="1"/>
</dbReference>
<proteinExistence type="predicted"/>
<reference evidence="5 6" key="1">
    <citation type="submission" date="2019-11" db="EMBL/GenBank/DDBJ databases">
        <title>Comparative genomics of hydrocarbon-degrading Desulfosarcina strains.</title>
        <authorList>
            <person name="Watanabe M."/>
            <person name="Kojima H."/>
            <person name="Fukui M."/>
        </authorList>
    </citation>
    <scope>NUCLEOTIDE SEQUENCE [LARGE SCALE GENOMIC DNA]</scope>
    <source>
        <strain evidence="5 6">PP31</strain>
    </source>
</reference>
<dbReference type="GO" id="GO:0008168">
    <property type="term" value="F:methyltransferase activity"/>
    <property type="evidence" value="ECO:0007669"/>
    <property type="project" value="UniProtKB-KW"/>
</dbReference>
<evidence type="ECO:0000256" key="1">
    <source>
        <dbReference type="ARBA" id="ARBA00022603"/>
    </source>
</evidence>
<dbReference type="Gene3D" id="3.30.750.80">
    <property type="entry name" value="RNA methyltransferase domain (HRMD) like"/>
    <property type="match status" value="1"/>
</dbReference>
<evidence type="ECO:0000256" key="2">
    <source>
        <dbReference type="ARBA" id="ARBA00022679"/>
    </source>
</evidence>
<name>A0A5K7Z3U7_9BACT</name>
<sequence>MAVKPDEPIPEQFQHQARMLANRVRKRFKHLHRRFKRQKIEVFRLYDWDIPEIRAVVDWYGGHLVIGEYLRRQSVPKWLPAMAREVAGVLDVPMEKVHLKVRRAGKQDGQRYERIDHTNKKIVLSERDLKFLVNPYDFVDTGLFSDHRDTRQMVREMAAGKDFLNLYCYTAAFSCYAALGGARSTVSVDRSEGAIQWARENMALNGIDPAANRLVQGHTFDYLKNARNKGMRFDLAVVDPPSYSTTKTRDLTFDVVKDHPLLLENVVSVLKAGATLFFSTNHQNFEPNLGGLKVSDAREITSRTIPEDYVHKRKTIHRCWQITV</sequence>
<gene>
    <name evidence="5" type="primary">rlmK</name>
    <name evidence="5" type="ORF">DSCW_40990</name>
</gene>
<keyword evidence="1 5" id="KW-0489">Methyltransferase</keyword>
<dbReference type="Gene3D" id="3.40.50.150">
    <property type="entry name" value="Vaccinia Virus protein VP39"/>
    <property type="match status" value="1"/>
</dbReference>
<dbReference type="EMBL" id="AP021875">
    <property type="protein sequence ID" value="BBO76682.1"/>
    <property type="molecule type" value="Genomic_DNA"/>
</dbReference>
<evidence type="ECO:0000313" key="5">
    <source>
        <dbReference type="EMBL" id="BBO76682.1"/>
    </source>
</evidence>
<evidence type="ECO:0000256" key="3">
    <source>
        <dbReference type="ARBA" id="ARBA00022691"/>
    </source>
</evidence>
<dbReference type="Proteomes" id="UP000427769">
    <property type="component" value="Chromosome"/>
</dbReference>
<dbReference type="Pfam" id="PF10672">
    <property type="entry name" value="Methyltrans_SAM"/>
    <property type="match status" value="1"/>
</dbReference>
<accession>A0A5K7Z3U7</accession>
<keyword evidence="3" id="KW-0949">S-adenosyl-L-methionine</keyword>
<dbReference type="KEGG" id="dwd:DSCW_40990"/>
<dbReference type="InterPro" id="IPR029063">
    <property type="entry name" value="SAM-dependent_MTases_sf"/>
</dbReference>
<dbReference type="PANTHER" id="PTHR43042">
    <property type="entry name" value="SAM-DEPENDENT METHYLTRANSFERASE"/>
    <property type="match status" value="1"/>
</dbReference>
<evidence type="ECO:0000313" key="6">
    <source>
        <dbReference type="Proteomes" id="UP000427769"/>
    </source>
</evidence>
<organism evidence="5 6">
    <name type="scientific">Desulfosarcina widdelii</name>
    <dbReference type="NCBI Taxonomy" id="947919"/>
    <lineage>
        <taxon>Bacteria</taxon>
        <taxon>Pseudomonadati</taxon>
        <taxon>Thermodesulfobacteriota</taxon>
        <taxon>Desulfobacteria</taxon>
        <taxon>Desulfobacterales</taxon>
        <taxon>Desulfosarcinaceae</taxon>
        <taxon>Desulfosarcina</taxon>
    </lineage>
</organism>
<dbReference type="InterPro" id="IPR019614">
    <property type="entry name" value="SAM-dep_methyl-trfase"/>
</dbReference>
<evidence type="ECO:0000259" key="4">
    <source>
        <dbReference type="Pfam" id="PF10672"/>
    </source>
</evidence>
<dbReference type="GO" id="GO:0032259">
    <property type="term" value="P:methylation"/>
    <property type="evidence" value="ECO:0007669"/>
    <property type="project" value="UniProtKB-KW"/>
</dbReference>